<feature type="region of interest" description="Disordered" evidence="1">
    <location>
        <begin position="122"/>
        <end position="152"/>
    </location>
</feature>
<evidence type="ECO:0000256" key="1">
    <source>
        <dbReference type="SAM" id="MobiDB-lite"/>
    </source>
</evidence>
<proteinExistence type="predicted"/>
<dbReference type="AlphaFoldDB" id="A0A166L3Y8"/>
<reference evidence="2 3" key="1">
    <citation type="journal article" date="2016" name="Mol. Biol. Evol.">
        <title>Comparative Genomics of Early-Diverging Mushroom-Forming Fungi Provides Insights into the Origins of Lignocellulose Decay Capabilities.</title>
        <authorList>
            <person name="Nagy L.G."/>
            <person name="Riley R."/>
            <person name="Tritt A."/>
            <person name="Adam C."/>
            <person name="Daum C."/>
            <person name="Floudas D."/>
            <person name="Sun H."/>
            <person name="Yadav J.S."/>
            <person name="Pangilinan J."/>
            <person name="Larsson K.H."/>
            <person name="Matsuura K."/>
            <person name="Barry K."/>
            <person name="Labutti K."/>
            <person name="Kuo R."/>
            <person name="Ohm R.A."/>
            <person name="Bhattacharya S.S."/>
            <person name="Shirouzu T."/>
            <person name="Yoshinaga Y."/>
            <person name="Martin F.M."/>
            <person name="Grigoriev I.V."/>
            <person name="Hibbett D.S."/>
        </authorList>
    </citation>
    <scope>NUCLEOTIDE SEQUENCE [LARGE SCALE GENOMIC DNA]</scope>
    <source>
        <strain evidence="2 3">CBS 109695</strain>
    </source>
</reference>
<dbReference type="EMBL" id="KV417538">
    <property type="protein sequence ID" value="KZP22550.1"/>
    <property type="molecule type" value="Genomic_DNA"/>
</dbReference>
<keyword evidence="3" id="KW-1185">Reference proteome</keyword>
<accession>A0A166L3Y8</accession>
<protein>
    <submittedName>
        <fullName evidence="2">Uncharacterized protein</fullName>
    </submittedName>
</protein>
<organism evidence="2 3">
    <name type="scientific">Athelia psychrophila</name>
    <dbReference type="NCBI Taxonomy" id="1759441"/>
    <lineage>
        <taxon>Eukaryota</taxon>
        <taxon>Fungi</taxon>
        <taxon>Dikarya</taxon>
        <taxon>Basidiomycota</taxon>
        <taxon>Agaricomycotina</taxon>
        <taxon>Agaricomycetes</taxon>
        <taxon>Agaricomycetidae</taxon>
        <taxon>Atheliales</taxon>
        <taxon>Atheliaceae</taxon>
        <taxon>Athelia</taxon>
    </lineage>
</organism>
<name>A0A166L3Y8_9AGAM</name>
<dbReference type="Proteomes" id="UP000076532">
    <property type="component" value="Unassembled WGS sequence"/>
</dbReference>
<sequence length="265" mass="28694">MKGLWLPRIHRKVAGGVVESGGKWEADAARMKLILALLAIRTASVGDTRNLDFSDHITRLSYLVSVNAKGVQLPNHNADRMSAGPAYEANTGNRPDFALEIVRLHQPEAPLRRGSVESWGRANFEVGSPGDPEDNPGTEPSGSPPHRPASANAPSYHHLAFTFVAVLGPCHPQVCLPDRLRLDPNITKFHRLQLPTFLRTVSVYLPVYGNKFSMSLRKSRKSLNATSRIHVLVTAPKAPALSGSVSLPPAVDVSCNPPHPPIASL</sequence>
<gene>
    <name evidence="2" type="ORF">FIBSPDRAFT_930994</name>
</gene>
<evidence type="ECO:0000313" key="3">
    <source>
        <dbReference type="Proteomes" id="UP000076532"/>
    </source>
</evidence>
<evidence type="ECO:0000313" key="2">
    <source>
        <dbReference type="EMBL" id="KZP22550.1"/>
    </source>
</evidence>